<name>A0A4S4D480_CAMSN</name>
<evidence type="ECO:0000256" key="1">
    <source>
        <dbReference type="SAM" id="Phobius"/>
    </source>
</evidence>
<accession>A0A4S4D480</accession>
<evidence type="ECO:0000313" key="3">
    <source>
        <dbReference type="Proteomes" id="UP000306102"/>
    </source>
</evidence>
<sequence>MVLMKPIKGQKKNLSFTGIQTVKWPTLAAVLMEPVKGQKESLLFIGIQTVKWSPLASPLFATGVSLLRLVIVFFLFALLYIALDLVGRHPELGTSKLVDDKHALKTMARKASAFPSSIRLNRWQRLIYSFSSIELTFDLRALPTSKFWSGKWPGYLYLSPLDHLSADGLDHVRVLPGSVDLLLEEDPTYDWSRAIVPKLLLIGLLVL</sequence>
<dbReference type="EMBL" id="SDRB02012634">
    <property type="protein sequence ID" value="THF97130.1"/>
    <property type="molecule type" value="Genomic_DNA"/>
</dbReference>
<evidence type="ECO:0000313" key="2">
    <source>
        <dbReference type="EMBL" id="THF97130.1"/>
    </source>
</evidence>
<keyword evidence="1" id="KW-0472">Membrane</keyword>
<protein>
    <submittedName>
        <fullName evidence="2">Uncharacterized protein</fullName>
    </submittedName>
</protein>
<keyword evidence="1" id="KW-1133">Transmembrane helix</keyword>
<organism evidence="2 3">
    <name type="scientific">Camellia sinensis var. sinensis</name>
    <name type="common">China tea</name>
    <dbReference type="NCBI Taxonomy" id="542762"/>
    <lineage>
        <taxon>Eukaryota</taxon>
        <taxon>Viridiplantae</taxon>
        <taxon>Streptophyta</taxon>
        <taxon>Embryophyta</taxon>
        <taxon>Tracheophyta</taxon>
        <taxon>Spermatophyta</taxon>
        <taxon>Magnoliopsida</taxon>
        <taxon>eudicotyledons</taxon>
        <taxon>Gunneridae</taxon>
        <taxon>Pentapetalae</taxon>
        <taxon>asterids</taxon>
        <taxon>Ericales</taxon>
        <taxon>Theaceae</taxon>
        <taxon>Camellia</taxon>
    </lineage>
</organism>
<dbReference type="AlphaFoldDB" id="A0A4S4D480"/>
<dbReference type="STRING" id="542762.A0A4S4D480"/>
<keyword evidence="1" id="KW-0812">Transmembrane</keyword>
<keyword evidence="3" id="KW-1185">Reference proteome</keyword>
<comment type="caution">
    <text evidence="2">The sequence shown here is derived from an EMBL/GenBank/DDBJ whole genome shotgun (WGS) entry which is preliminary data.</text>
</comment>
<reference evidence="2 3" key="1">
    <citation type="journal article" date="2018" name="Proc. Natl. Acad. Sci. U.S.A.">
        <title>Draft genome sequence of Camellia sinensis var. sinensis provides insights into the evolution of the tea genome and tea quality.</title>
        <authorList>
            <person name="Wei C."/>
            <person name="Yang H."/>
            <person name="Wang S."/>
            <person name="Zhao J."/>
            <person name="Liu C."/>
            <person name="Gao L."/>
            <person name="Xia E."/>
            <person name="Lu Y."/>
            <person name="Tai Y."/>
            <person name="She G."/>
            <person name="Sun J."/>
            <person name="Cao H."/>
            <person name="Tong W."/>
            <person name="Gao Q."/>
            <person name="Li Y."/>
            <person name="Deng W."/>
            <person name="Jiang X."/>
            <person name="Wang W."/>
            <person name="Chen Q."/>
            <person name="Zhang S."/>
            <person name="Li H."/>
            <person name="Wu J."/>
            <person name="Wang P."/>
            <person name="Li P."/>
            <person name="Shi C."/>
            <person name="Zheng F."/>
            <person name="Jian J."/>
            <person name="Huang B."/>
            <person name="Shan D."/>
            <person name="Shi M."/>
            <person name="Fang C."/>
            <person name="Yue Y."/>
            <person name="Li F."/>
            <person name="Li D."/>
            <person name="Wei S."/>
            <person name="Han B."/>
            <person name="Jiang C."/>
            <person name="Yin Y."/>
            <person name="Xia T."/>
            <person name="Zhang Z."/>
            <person name="Bennetzen J.L."/>
            <person name="Zhao S."/>
            <person name="Wan X."/>
        </authorList>
    </citation>
    <scope>NUCLEOTIDE SEQUENCE [LARGE SCALE GENOMIC DNA]</scope>
    <source>
        <strain evidence="3">cv. Shuchazao</strain>
        <tissue evidence="2">Leaf</tissue>
    </source>
</reference>
<proteinExistence type="predicted"/>
<dbReference type="Proteomes" id="UP000306102">
    <property type="component" value="Unassembled WGS sequence"/>
</dbReference>
<gene>
    <name evidence="2" type="ORF">TEA_007255</name>
</gene>
<feature type="transmembrane region" description="Helical" evidence="1">
    <location>
        <begin position="59"/>
        <end position="83"/>
    </location>
</feature>